<dbReference type="EMBL" id="MHMT01000014">
    <property type="protein sequence ID" value="OGZ32720.1"/>
    <property type="molecule type" value="Genomic_DNA"/>
</dbReference>
<gene>
    <name evidence="1" type="ORF">A2V69_00795</name>
</gene>
<comment type="caution">
    <text evidence="1">The sequence shown here is derived from an EMBL/GenBank/DDBJ whole genome shotgun (WGS) entry which is preliminary data.</text>
</comment>
<accession>A0A1G2F512</accession>
<reference evidence="1 2" key="1">
    <citation type="journal article" date="2016" name="Nat. Commun.">
        <title>Thousands of microbial genomes shed light on interconnected biogeochemical processes in an aquifer system.</title>
        <authorList>
            <person name="Anantharaman K."/>
            <person name="Brown C.T."/>
            <person name="Hug L.A."/>
            <person name="Sharon I."/>
            <person name="Castelle C.J."/>
            <person name="Probst A.J."/>
            <person name="Thomas B.C."/>
            <person name="Singh A."/>
            <person name="Wilkins M.J."/>
            <person name="Karaoz U."/>
            <person name="Brodie E.L."/>
            <person name="Williams K.H."/>
            <person name="Hubbard S.S."/>
            <person name="Banfield J.F."/>
        </authorList>
    </citation>
    <scope>NUCLEOTIDE SEQUENCE [LARGE SCALE GENOMIC DNA]</scope>
</reference>
<organism evidence="1 2">
    <name type="scientific">Candidatus Portnoybacteria bacterium RBG_13_40_8</name>
    <dbReference type="NCBI Taxonomy" id="1801990"/>
    <lineage>
        <taxon>Bacteria</taxon>
        <taxon>Candidatus Portnoyibacteriota</taxon>
    </lineage>
</organism>
<protein>
    <submittedName>
        <fullName evidence="1">Uncharacterized protein</fullName>
    </submittedName>
</protein>
<dbReference type="STRING" id="1801990.A2V69_00795"/>
<dbReference type="AlphaFoldDB" id="A0A1G2F512"/>
<name>A0A1G2F512_9BACT</name>
<evidence type="ECO:0000313" key="1">
    <source>
        <dbReference type="EMBL" id="OGZ32720.1"/>
    </source>
</evidence>
<sequence>MDAACKGKKFGHNFPVVGGLCSNCGISQNELSEKPKPKKLKETLRQSLKPIRGIHSVIHSLTKDISEYCGEPKKFALYLGIIKRIGQDRAYQIFSEIKQSKTIKSRAKIFMYLSRDKKSKNDSTNPKRRK</sequence>
<proteinExistence type="predicted"/>
<evidence type="ECO:0000313" key="2">
    <source>
        <dbReference type="Proteomes" id="UP000177810"/>
    </source>
</evidence>
<dbReference type="Proteomes" id="UP000177810">
    <property type="component" value="Unassembled WGS sequence"/>
</dbReference>